<dbReference type="EMBL" id="FLLR01000024">
    <property type="protein sequence ID" value="SBO14357.1"/>
    <property type="molecule type" value="Genomic_DNA"/>
</dbReference>
<sequence>MHKVLQWIFVTDLFYKKESIFFMHTHTPFRTIEKHLLNCSILVLFYIPYLNLMKKIYSFSRLLIFYPFSYPYALYILPPMEASFFNSSMVSVIFLLPEALTNIFS</sequence>
<proteinExistence type="predicted"/>
<evidence type="ECO:0000313" key="3">
    <source>
        <dbReference type="Proteomes" id="UP000078419"/>
    </source>
</evidence>
<evidence type="ECO:0000256" key="1">
    <source>
        <dbReference type="SAM" id="Phobius"/>
    </source>
</evidence>
<keyword evidence="1" id="KW-0812">Transmembrane</keyword>
<organism evidence="2 3">
    <name type="scientific">Anaplasma phagocytophilum</name>
    <name type="common">Ehrlichia phagocytophila</name>
    <dbReference type="NCBI Taxonomy" id="948"/>
    <lineage>
        <taxon>Bacteria</taxon>
        <taxon>Pseudomonadati</taxon>
        <taxon>Pseudomonadota</taxon>
        <taxon>Alphaproteobacteria</taxon>
        <taxon>Rickettsiales</taxon>
        <taxon>Anaplasmataceae</taxon>
        <taxon>Anaplasma</taxon>
        <taxon>phagocytophilum group</taxon>
    </lineage>
</organism>
<feature type="transmembrane region" description="Helical" evidence="1">
    <location>
        <begin position="59"/>
        <end position="78"/>
    </location>
</feature>
<accession>A0AA45UT50</accession>
<keyword evidence="1" id="KW-0472">Membrane</keyword>
<keyword evidence="1" id="KW-1133">Transmembrane helix</keyword>
<comment type="caution">
    <text evidence="2">The sequence shown here is derived from an EMBL/GenBank/DDBJ whole genome shotgun (WGS) entry which is preliminary data.</text>
</comment>
<feature type="transmembrane region" description="Helical" evidence="1">
    <location>
        <begin position="35"/>
        <end position="52"/>
    </location>
</feature>
<dbReference type="Proteomes" id="UP000078419">
    <property type="component" value="Unassembled WGS sequence"/>
</dbReference>
<reference evidence="3" key="1">
    <citation type="submission" date="2016-03" db="EMBL/GenBank/DDBJ databases">
        <authorList>
            <person name="Loux Valentin"/>
        </authorList>
    </citation>
    <scope>NUCLEOTIDE SEQUENCE [LARGE SCALE GENOMIC DNA]</scope>
    <source>
        <strain evidence="3">C1</strain>
    </source>
</reference>
<evidence type="ECO:0000313" key="2">
    <source>
        <dbReference type="EMBL" id="SBO14357.1"/>
    </source>
</evidence>
<gene>
    <name evidence="2" type="ORF">ANAPC1_00707</name>
</gene>
<dbReference type="AlphaFoldDB" id="A0AA45UT50"/>
<name>A0AA45UT50_ANAPH</name>
<protein>
    <submittedName>
        <fullName evidence="2">Uncharacterized protein</fullName>
    </submittedName>
</protein>